<gene>
    <name evidence="11" type="ORF">Mame_04429</name>
</gene>
<keyword evidence="3" id="KW-0285">Flavoprotein</keyword>
<keyword evidence="4" id="KW-0274">FAD</keyword>
<evidence type="ECO:0000259" key="9">
    <source>
        <dbReference type="Pfam" id="PF07992"/>
    </source>
</evidence>
<organism evidence="11 12">
    <name type="scientific">Martelella mediterranea DSM 17316</name>
    <dbReference type="NCBI Taxonomy" id="1122214"/>
    <lineage>
        <taxon>Bacteria</taxon>
        <taxon>Pseudomonadati</taxon>
        <taxon>Pseudomonadota</taxon>
        <taxon>Alphaproteobacteria</taxon>
        <taxon>Hyphomicrobiales</taxon>
        <taxon>Aurantimonadaceae</taxon>
        <taxon>Martelella</taxon>
    </lineage>
</organism>
<comment type="similarity">
    <text evidence="1">Belongs to the NADH dehydrogenase family.</text>
</comment>
<evidence type="ECO:0000259" key="10">
    <source>
        <dbReference type="Pfam" id="PF22366"/>
    </source>
</evidence>
<dbReference type="InterPro" id="IPR045024">
    <property type="entry name" value="NDH-2"/>
</dbReference>
<dbReference type="InterPro" id="IPR054585">
    <property type="entry name" value="NDH2-like_C"/>
</dbReference>
<evidence type="ECO:0000256" key="5">
    <source>
        <dbReference type="ARBA" id="ARBA00022946"/>
    </source>
</evidence>
<dbReference type="GO" id="GO:0050136">
    <property type="term" value="F:NADH dehydrogenase (quinone) (non-electrogenic) activity"/>
    <property type="evidence" value="ECO:0007669"/>
    <property type="project" value="UniProtKB-EC"/>
</dbReference>
<evidence type="ECO:0000256" key="7">
    <source>
        <dbReference type="ARBA" id="ARBA00023027"/>
    </source>
</evidence>
<dbReference type="PANTHER" id="PTHR43706">
    <property type="entry name" value="NADH DEHYDROGENASE"/>
    <property type="match status" value="1"/>
</dbReference>
<dbReference type="RefSeq" id="WP_018066868.1">
    <property type="nucleotide sequence ID" value="NZ_AQWH01000029.1"/>
</dbReference>
<dbReference type="AlphaFoldDB" id="A0A1U9Z7Q6"/>
<keyword evidence="7" id="KW-0520">NAD</keyword>
<evidence type="ECO:0000313" key="11">
    <source>
        <dbReference type="EMBL" id="AQZ53721.1"/>
    </source>
</evidence>
<dbReference type="KEGG" id="mmed:Mame_04429"/>
<name>A0A1U9Z7Q6_9HYPH</name>
<dbReference type="InterPro" id="IPR036188">
    <property type="entry name" value="FAD/NAD-bd_sf"/>
</dbReference>
<geneLocation type="plasmid" evidence="12">
    <name>pmm593</name>
</geneLocation>
<keyword evidence="6 11" id="KW-0560">Oxidoreductase</keyword>
<dbReference type="Gene3D" id="3.50.50.100">
    <property type="match status" value="1"/>
</dbReference>
<evidence type="ECO:0000256" key="6">
    <source>
        <dbReference type="ARBA" id="ARBA00023002"/>
    </source>
</evidence>
<dbReference type="PANTHER" id="PTHR43706:SF47">
    <property type="entry name" value="EXTERNAL NADH-UBIQUINONE OXIDOREDUCTASE 1, MITOCHONDRIAL-RELATED"/>
    <property type="match status" value="1"/>
</dbReference>
<dbReference type="PRINTS" id="PR00411">
    <property type="entry name" value="PNDRDTASEI"/>
</dbReference>
<evidence type="ECO:0000256" key="8">
    <source>
        <dbReference type="ARBA" id="ARBA00047599"/>
    </source>
</evidence>
<evidence type="ECO:0000256" key="3">
    <source>
        <dbReference type="ARBA" id="ARBA00022630"/>
    </source>
</evidence>
<keyword evidence="5" id="KW-0809">Transit peptide</keyword>
<protein>
    <recommendedName>
        <fullName evidence="2">NADH:ubiquinone reductase (non-electrogenic)</fullName>
        <ecNumber evidence="2">1.6.5.9</ecNumber>
    </recommendedName>
</protein>
<proteinExistence type="inferred from homology"/>
<dbReference type="InterPro" id="IPR023753">
    <property type="entry name" value="FAD/NAD-binding_dom"/>
</dbReference>
<dbReference type="OrthoDB" id="9781621at2"/>
<feature type="domain" description="FAD/NAD(P)-binding" evidence="9">
    <location>
        <begin position="22"/>
        <end position="338"/>
    </location>
</feature>
<dbReference type="eggNOG" id="COG1252">
    <property type="taxonomic scope" value="Bacteria"/>
</dbReference>
<dbReference type="EMBL" id="CP020331">
    <property type="protein sequence ID" value="AQZ53721.1"/>
    <property type="molecule type" value="Genomic_DNA"/>
</dbReference>
<evidence type="ECO:0000256" key="1">
    <source>
        <dbReference type="ARBA" id="ARBA00005272"/>
    </source>
</evidence>
<keyword evidence="12" id="KW-1185">Reference proteome</keyword>
<dbReference type="Pfam" id="PF22366">
    <property type="entry name" value="NDH2_C"/>
    <property type="match status" value="1"/>
</dbReference>
<evidence type="ECO:0000313" key="12">
    <source>
        <dbReference type="Proteomes" id="UP000191135"/>
    </source>
</evidence>
<evidence type="ECO:0000256" key="2">
    <source>
        <dbReference type="ARBA" id="ARBA00012637"/>
    </source>
</evidence>
<dbReference type="Proteomes" id="UP000191135">
    <property type="component" value="Plasmid pMM593"/>
</dbReference>
<dbReference type="PRINTS" id="PR00368">
    <property type="entry name" value="FADPNR"/>
</dbReference>
<sequence>MTQTGETLEKREIDSVREKPNRIVIVGGGFGGLACASKLGGAPVDVTLIDKRNHNLFQPLLYQIATAILSPADISEPLRRTLGKERNVDVVMAEVVGIDAKRKAVLTRDGAPVEYDTLVIATGSVDNYLGHDEWRQHAPGLKTNRDARRVRETLLLAFERAELTLDPDERHKLLTFVIVGGGPTGVELAGAIAELGAFLLRRDFRNITPEELNIILLEAAPGILSGFDKKLSRYALKRLEARGVDVRVNTPVEAITAGEVTAGGEKIPTGCVIWGAGVKATPVAEWLDVEPQRGGRVPVATDLGAIGFEDIYILGDAASVQGEDGPFPALAQVAKQQGQYLGRKLRGEAEGRHDVAPFRFRNRGITAVIGRNAAVFQSGRFKLTGRLAWWLWAIIHVYLLVNFEKRLLVSVQWIWTFLTGQRNARLIDDKT</sequence>
<reference evidence="11 12" key="1">
    <citation type="submission" date="2017-03" db="EMBL/GenBank/DDBJ databases">
        <title>Foreign affairs: Plasmid Transfer between Roseobacters and Rhizobia.</title>
        <authorList>
            <person name="Bartling P."/>
            <person name="Bunk B."/>
            <person name="Overmann J."/>
            <person name="Brinkmann H."/>
            <person name="Petersen J."/>
        </authorList>
    </citation>
    <scope>NUCLEOTIDE SEQUENCE [LARGE SCALE GENOMIC DNA]</scope>
    <source>
        <strain evidence="11 12">MACL11</strain>
        <plasmid evidence="12">Plasmid pmm593</plasmid>
    </source>
</reference>
<feature type="domain" description="External alternative NADH-ubiquinone oxidoreductase-like C-terminal" evidence="10">
    <location>
        <begin position="364"/>
        <end position="420"/>
    </location>
</feature>
<accession>A0A1U9Z7Q6</accession>
<dbReference type="EC" id="1.6.5.9" evidence="2"/>
<comment type="catalytic activity">
    <reaction evidence="8">
        <text>a quinone + NADH + H(+) = a quinol + NAD(+)</text>
        <dbReference type="Rhea" id="RHEA:46160"/>
        <dbReference type="ChEBI" id="CHEBI:15378"/>
        <dbReference type="ChEBI" id="CHEBI:24646"/>
        <dbReference type="ChEBI" id="CHEBI:57540"/>
        <dbReference type="ChEBI" id="CHEBI:57945"/>
        <dbReference type="ChEBI" id="CHEBI:132124"/>
        <dbReference type="EC" id="1.6.5.9"/>
    </reaction>
</comment>
<keyword evidence="11" id="KW-0614">Plasmid</keyword>
<evidence type="ECO:0000256" key="4">
    <source>
        <dbReference type="ARBA" id="ARBA00022827"/>
    </source>
</evidence>
<dbReference type="Pfam" id="PF07992">
    <property type="entry name" value="Pyr_redox_2"/>
    <property type="match status" value="1"/>
</dbReference>
<dbReference type="SUPFAM" id="SSF51905">
    <property type="entry name" value="FAD/NAD(P)-binding domain"/>
    <property type="match status" value="1"/>
</dbReference>